<organism evidence="3 4">
    <name type="scientific">Allokutzneria oryzae</name>
    <dbReference type="NCBI Taxonomy" id="1378989"/>
    <lineage>
        <taxon>Bacteria</taxon>
        <taxon>Bacillati</taxon>
        <taxon>Actinomycetota</taxon>
        <taxon>Actinomycetes</taxon>
        <taxon>Pseudonocardiales</taxon>
        <taxon>Pseudonocardiaceae</taxon>
        <taxon>Allokutzneria</taxon>
    </lineage>
</organism>
<keyword evidence="4" id="KW-1185">Reference proteome</keyword>
<evidence type="ECO:0000256" key="2">
    <source>
        <dbReference type="ARBA" id="ARBA00023163"/>
    </source>
</evidence>
<keyword evidence="2" id="KW-0804">Transcription</keyword>
<dbReference type="InterPro" id="IPR037212">
    <property type="entry name" value="Med7/Med21-like"/>
</dbReference>
<proteinExistence type="predicted"/>
<dbReference type="RefSeq" id="WP_377862329.1">
    <property type="nucleotide sequence ID" value="NZ_JBHLZU010000034.1"/>
</dbReference>
<sequence length="156" mass="18072">MPITPVHIDVVFDPLMPGDDTQRTQPFTDEEYRPRFDDDFEDVAQELVDLSVRLLRLLPDPSLSPDERLERLARVVPGSQLVTAHRRTARSKLYQLRQRLEQLVPDPGLDSRARLERLVARLEELVPGEGLRPIQRLERLGDYRSTDVGVSPRRWV</sequence>
<keyword evidence="1" id="KW-0805">Transcription regulation</keyword>
<comment type="caution">
    <text evidence="3">The sequence shown here is derived from an EMBL/GenBank/DDBJ whole genome shotgun (WGS) entry which is preliminary data.</text>
</comment>
<dbReference type="Proteomes" id="UP001589693">
    <property type="component" value="Unassembled WGS sequence"/>
</dbReference>
<dbReference type="SUPFAM" id="SSF140718">
    <property type="entry name" value="Mediator hinge subcomplex-like"/>
    <property type="match status" value="1"/>
</dbReference>
<gene>
    <name evidence="3" type="ORF">ACFFQA_36230</name>
</gene>
<evidence type="ECO:0000313" key="3">
    <source>
        <dbReference type="EMBL" id="MFB9909414.1"/>
    </source>
</evidence>
<reference evidence="3 4" key="1">
    <citation type="submission" date="2024-09" db="EMBL/GenBank/DDBJ databases">
        <authorList>
            <person name="Sun Q."/>
            <person name="Mori K."/>
        </authorList>
    </citation>
    <scope>NUCLEOTIDE SEQUENCE [LARGE SCALE GENOMIC DNA]</scope>
    <source>
        <strain evidence="3 4">TBRC 7907</strain>
    </source>
</reference>
<evidence type="ECO:0000313" key="4">
    <source>
        <dbReference type="Proteomes" id="UP001589693"/>
    </source>
</evidence>
<protein>
    <submittedName>
        <fullName evidence="3">Uncharacterized protein</fullName>
    </submittedName>
</protein>
<accession>A0ABV6A8A4</accession>
<evidence type="ECO:0000256" key="1">
    <source>
        <dbReference type="ARBA" id="ARBA00023015"/>
    </source>
</evidence>
<name>A0ABV6A8A4_9PSEU</name>
<dbReference type="EMBL" id="JBHLZU010000034">
    <property type="protein sequence ID" value="MFB9909414.1"/>
    <property type="molecule type" value="Genomic_DNA"/>
</dbReference>